<dbReference type="PANTHER" id="PTHR43085:SF57">
    <property type="entry name" value="CARBOHYDRATE KINASE PFKB DOMAIN-CONTAINING PROTEIN"/>
    <property type="match status" value="1"/>
</dbReference>
<evidence type="ECO:0000256" key="3">
    <source>
        <dbReference type="ARBA" id="ARBA00022777"/>
    </source>
</evidence>
<evidence type="ECO:0000256" key="1">
    <source>
        <dbReference type="ARBA" id="ARBA00010688"/>
    </source>
</evidence>
<dbReference type="RefSeq" id="WP_127738054.1">
    <property type="nucleotide sequence ID" value="NZ_CAJCKN010000006.1"/>
</dbReference>
<dbReference type="EMBL" id="RZTZ01000003">
    <property type="protein sequence ID" value="RVT63577.1"/>
    <property type="molecule type" value="Genomic_DNA"/>
</dbReference>
<feature type="domain" description="Carbohydrate kinase PfkB" evidence="4">
    <location>
        <begin position="18"/>
        <end position="306"/>
    </location>
</feature>
<protein>
    <submittedName>
        <fullName evidence="5">Carbohydrate kinase</fullName>
    </submittedName>
</protein>
<dbReference type="GO" id="GO:0016301">
    <property type="term" value="F:kinase activity"/>
    <property type="evidence" value="ECO:0007669"/>
    <property type="project" value="UniProtKB-KW"/>
</dbReference>
<keyword evidence="2" id="KW-0808">Transferase</keyword>
<dbReference type="Gene3D" id="3.40.1190.20">
    <property type="match status" value="1"/>
</dbReference>
<dbReference type="PANTHER" id="PTHR43085">
    <property type="entry name" value="HEXOKINASE FAMILY MEMBER"/>
    <property type="match status" value="1"/>
</dbReference>
<proteinExistence type="inferred from homology"/>
<dbReference type="Proteomes" id="UP000288024">
    <property type="component" value="Unassembled WGS sequence"/>
</dbReference>
<gene>
    <name evidence="5" type="ORF">EM808_09910</name>
</gene>
<sequence>MNRLEVMMMTLEHQGAISVGDAFIDYLSIDENNDKYDKRLGGASVNAAVHLSRYKMESYYVTKLGYGQDSQFVKEELTKESVKLDYSVYTQAKKLPCVYIHLDRNGDRTFHAYMNETPDDVLTIEDIQEDAFVNRQLFYFGSGTLFHEKAREATVKALEAAKKHGALISFDANIRLKRWEREEDCRSTIMSLVLNADIIKLSEEELLFLMEETSLEAALEKATKIPVPLIYVTVGKEGAYVIFQGQTEFISGKVVDAIDTTGAGDAYMAAVLYCIHMYGFPATVKAAVDYGYNGNIMGALVATKAGSLPDIGNYCHIVDELFIKPDKMKTVKSSFK</sequence>
<dbReference type="InterPro" id="IPR002173">
    <property type="entry name" value="Carboh/pur_kinase_PfkB_CS"/>
</dbReference>
<keyword evidence="6" id="KW-1185">Reference proteome</keyword>
<name>A0A3S2UAD8_9BACI</name>
<dbReference type="Pfam" id="PF00294">
    <property type="entry name" value="PfkB"/>
    <property type="match status" value="1"/>
</dbReference>
<evidence type="ECO:0000313" key="6">
    <source>
        <dbReference type="Proteomes" id="UP000288024"/>
    </source>
</evidence>
<accession>A0A3S2UAD8</accession>
<dbReference type="SUPFAM" id="SSF53613">
    <property type="entry name" value="Ribokinase-like"/>
    <property type="match status" value="1"/>
</dbReference>
<comment type="caution">
    <text evidence="5">The sequence shown here is derived from an EMBL/GenBank/DDBJ whole genome shotgun (WGS) entry which is preliminary data.</text>
</comment>
<dbReference type="InterPro" id="IPR029056">
    <property type="entry name" value="Ribokinase-like"/>
</dbReference>
<keyword evidence="3 5" id="KW-0418">Kinase</keyword>
<comment type="similarity">
    <text evidence="1">Belongs to the carbohydrate kinase PfkB family.</text>
</comment>
<reference evidence="5 6" key="1">
    <citation type="submission" date="2019-01" db="EMBL/GenBank/DDBJ databases">
        <title>Bacillus sp. M5HDSG1-1, whole genome shotgun sequence.</title>
        <authorList>
            <person name="Tuo L."/>
        </authorList>
    </citation>
    <scope>NUCLEOTIDE SEQUENCE [LARGE SCALE GENOMIC DNA]</scope>
    <source>
        <strain evidence="5 6">M5HDSG1-1</strain>
    </source>
</reference>
<dbReference type="InterPro" id="IPR050306">
    <property type="entry name" value="PfkB_Carbo_kinase"/>
</dbReference>
<dbReference type="InterPro" id="IPR011611">
    <property type="entry name" value="PfkB_dom"/>
</dbReference>
<dbReference type="PROSITE" id="PS00584">
    <property type="entry name" value="PFKB_KINASES_2"/>
    <property type="match status" value="1"/>
</dbReference>
<dbReference type="AlphaFoldDB" id="A0A3S2UAD8"/>
<evidence type="ECO:0000259" key="4">
    <source>
        <dbReference type="Pfam" id="PF00294"/>
    </source>
</evidence>
<evidence type="ECO:0000256" key="2">
    <source>
        <dbReference type="ARBA" id="ARBA00022679"/>
    </source>
</evidence>
<evidence type="ECO:0000313" key="5">
    <source>
        <dbReference type="EMBL" id="RVT63577.1"/>
    </source>
</evidence>
<organism evidence="5 6">
    <name type="scientific">Niallia taxi</name>
    <dbReference type="NCBI Taxonomy" id="2499688"/>
    <lineage>
        <taxon>Bacteria</taxon>
        <taxon>Bacillati</taxon>
        <taxon>Bacillota</taxon>
        <taxon>Bacilli</taxon>
        <taxon>Bacillales</taxon>
        <taxon>Bacillaceae</taxon>
        <taxon>Niallia</taxon>
    </lineage>
</organism>